<feature type="binding site" evidence="9">
    <location>
        <position position="179"/>
    </location>
    <ligand>
        <name>Zn(2+)</name>
        <dbReference type="ChEBI" id="CHEBI:29105"/>
    </ligand>
</feature>
<dbReference type="Proteomes" id="UP000439917">
    <property type="component" value="Unassembled WGS sequence"/>
</dbReference>
<dbReference type="InterPro" id="IPR004597">
    <property type="entry name" value="Tag"/>
</dbReference>
<dbReference type="PANTHER" id="PTHR30037:SF4">
    <property type="entry name" value="DNA-3-METHYLADENINE GLYCOSYLASE I"/>
    <property type="match status" value="1"/>
</dbReference>
<evidence type="ECO:0000256" key="7">
    <source>
        <dbReference type="ARBA" id="ARBA00057608"/>
    </source>
</evidence>
<dbReference type="GeneID" id="56732815"/>
<evidence type="ECO:0000256" key="6">
    <source>
        <dbReference type="ARBA" id="ARBA00052558"/>
    </source>
</evidence>
<evidence type="ECO:0000256" key="2">
    <source>
        <dbReference type="ARBA" id="ARBA00022763"/>
    </source>
</evidence>
<name>A0A2S9UGD8_CROSK</name>
<dbReference type="NCBIfam" id="TIGR00624">
    <property type="entry name" value="tag"/>
    <property type="match status" value="1"/>
</dbReference>
<protein>
    <recommendedName>
        <fullName evidence="8">DNA-3-methyladenine glycosylase I</fullName>
        <ecNumber evidence="8">3.2.2.20</ecNumber>
    </recommendedName>
</protein>
<keyword evidence="4 9" id="KW-0862">Zinc</keyword>
<evidence type="ECO:0000256" key="3">
    <source>
        <dbReference type="ARBA" id="ARBA00022801"/>
    </source>
</evidence>
<evidence type="ECO:0000256" key="9">
    <source>
        <dbReference type="PIRSR" id="PIRSR604597-1"/>
    </source>
</evidence>
<dbReference type="EMBL" id="WAGF01000011">
    <property type="protein sequence ID" value="KAB0877985.1"/>
    <property type="molecule type" value="Genomic_DNA"/>
</dbReference>
<keyword evidence="2" id="KW-0227">DNA damage</keyword>
<gene>
    <name evidence="10" type="ORF">FZI38_12385</name>
    <name evidence="11" type="ORF">HRR37_19160</name>
</gene>
<organism evidence="11 13">
    <name type="scientific">Cronobacter sakazakii</name>
    <name type="common">Enterobacter sakazakii</name>
    <dbReference type="NCBI Taxonomy" id="28141"/>
    <lineage>
        <taxon>Bacteria</taxon>
        <taxon>Pseudomonadati</taxon>
        <taxon>Pseudomonadota</taxon>
        <taxon>Gammaproteobacteria</taxon>
        <taxon>Enterobacterales</taxon>
        <taxon>Enterobacteriaceae</taxon>
        <taxon>Cronobacter</taxon>
    </lineage>
</organism>
<dbReference type="InterPro" id="IPR052891">
    <property type="entry name" value="DNA-3mA_glycosylase"/>
</dbReference>
<reference evidence="10 12" key="1">
    <citation type="submission" date="2019-09" db="EMBL/GenBank/DDBJ databases">
        <title>Prevalence, distribution, and phylogeny of type two toxin-antitoxin genes possessed by Cronobacter species where C. sakazakii homologs follow sequence type lineages.</title>
        <authorList>
            <person name="Finkelstein S."/>
            <person name="Negrete F."/>
            <person name="Jang H."/>
            <person name="Gopinath G.R."/>
            <person name="Tall B.D."/>
        </authorList>
    </citation>
    <scope>NUCLEOTIDE SEQUENCE [LARGE SCALE GENOMIC DNA]</scope>
    <source>
        <strain evidence="10 12">MOD1_Comp4</strain>
    </source>
</reference>
<evidence type="ECO:0000256" key="1">
    <source>
        <dbReference type="ARBA" id="ARBA00022723"/>
    </source>
</evidence>
<keyword evidence="3" id="KW-0378">Hydrolase</keyword>
<dbReference type="STRING" id="28141.CSK29544_01105"/>
<keyword evidence="1 9" id="KW-0479">Metal-binding</keyword>
<dbReference type="GO" id="GO:0008725">
    <property type="term" value="F:DNA-3-methyladenine glycosylase activity"/>
    <property type="evidence" value="ECO:0007669"/>
    <property type="project" value="UniProtKB-EC"/>
</dbReference>
<evidence type="ECO:0000256" key="5">
    <source>
        <dbReference type="ARBA" id="ARBA00023204"/>
    </source>
</evidence>
<comment type="function">
    <text evidence="7">Hydrolysis of the deoxyribose N-glycosidic bond to excise 3-methyladenine from the damaged DNA polymer formed by alkylation lesions.</text>
</comment>
<dbReference type="GO" id="GO:0046872">
    <property type="term" value="F:metal ion binding"/>
    <property type="evidence" value="ECO:0007669"/>
    <property type="project" value="UniProtKB-KW"/>
</dbReference>
<dbReference type="EC" id="3.2.2.20" evidence="8"/>
<feature type="binding site" evidence="9">
    <location>
        <position position="175"/>
    </location>
    <ligand>
        <name>Zn(2+)</name>
        <dbReference type="ChEBI" id="CHEBI:29105"/>
    </ligand>
</feature>
<dbReference type="Gene3D" id="1.10.340.30">
    <property type="entry name" value="Hypothetical protein, domain 2"/>
    <property type="match status" value="1"/>
</dbReference>
<dbReference type="AlphaFoldDB" id="A0A2S9UGD8"/>
<comment type="catalytic activity">
    <reaction evidence="6">
        <text>Hydrolysis of alkylated DNA, releasing 3-methyladenine.</text>
        <dbReference type="EC" id="3.2.2.20"/>
    </reaction>
</comment>
<evidence type="ECO:0000256" key="4">
    <source>
        <dbReference type="ARBA" id="ARBA00022833"/>
    </source>
</evidence>
<evidence type="ECO:0000313" key="11">
    <source>
        <dbReference type="EMBL" id="NYV44436.1"/>
    </source>
</evidence>
<dbReference type="PANTHER" id="PTHR30037">
    <property type="entry name" value="DNA-3-METHYLADENINE GLYCOSYLASE 1"/>
    <property type="match status" value="1"/>
</dbReference>
<reference evidence="11 13" key="2">
    <citation type="submission" date="2020-05" db="EMBL/GenBank/DDBJ databases">
        <title>The draft genome of Cronobacter sakazakii strain 145005.</title>
        <authorList>
            <person name="Yang J."/>
            <person name="Liu L."/>
            <person name="Feng Y."/>
            <person name="Zong Z."/>
        </authorList>
    </citation>
    <scope>NUCLEOTIDE SEQUENCE [LARGE SCALE GENOMIC DNA]</scope>
    <source>
        <strain evidence="11 13">145005</strain>
    </source>
</reference>
<feature type="binding site" evidence="9">
    <location>
        <position position="17"/>
    </location>
    <ligand>
        <name>Zn(2+)</name>
        <dbReference type="ChEBI" id="CHEBI:29105"/>
    </ligand>
</feature>
<evidence type="ECO:0000313" key="13">
    <source>
        <dbReference type="Proteomes" id="UP000548673"/>
    </source>
</evidence>
<dbReference type="SUPFAM" id="SSF48150">
    <property type="entry name" value="DNA-glycosylase"/>
    <property type="match status" value="1"/>
</dbReference>
<dbReference type="GO" id="GO:0006284">
    <property type="term" value="P:base-excision repair"/>
    <property type="evidence" value="ECO:0007669"/>
    <property type="project" value="InterPro"/>
</dbReference>
<evidence type="ECO:0000313" key="12">
    <source>
        <dbReference type="Proteomes" id="UP000439917"/>
    </source>
</evidence>
<dbReference type="EMBL" id="JABTXY010000027">
    <property type="protein sequence ID" value="NYV44436.1"/>
    <property type="molecule type" value="Genomic_DNA"/>
</dbReference>
<dbReference type="InterPro" id="IPR005019">
    <property type="entry name" value="Adenine_glyco"/>
</dbReference>
<dbReference type="Pfam" id="PF03352">
    <property type="entry name" value="Adenine_glyco"/>
    <property type="match status" value="1"/>
</dbReference>
<proteinExistence type="predicted"/>
<dbReference type="RefSeq" id="WP_007895599.1">
    <property type="nucleotide sequence ID" value="NZ_CAWNSY010000089.1"/>
</dbReference>
<sequence>MERCGWVTQDPLYLAYHDEEWGEPQKDNHTLFEMICLEGQQAGLSWITVLKKREHYRRCFHGFEPAVVAQMGPEDVDALVQEPGIIRHRGKIEAIIANARAYLAMQAQGEDFSAFVWSFVGGAPKVNSPQTLAQVPVTTPEAQALSKALKKRGFKFVGPTICYSFMQACGLVNDHLAGCGCHPENRP</sequence>
<dbReference type="KEGG" id="csj:CSK29544_01105"/>
<feature type="binding site" evidence="9">
    <location>
        <position position="4"/>
    </location>
    <ligand>
        <name>Zn(2+)</name>
        <dbReference type="ChEBI" id="CHEBI:29105"/>
    </ligand>
</feature>
<evidence type="ECO:0000256" key="8">
    <source>
        <dbReference type="ARBA" id="ARBA00066766"/>
    </source>
</evidence>
<dbReference type="InterPro" id="IPR011257">
    <property type="entry name" value="DNA_glycosylase"/>
</dbReference>
<comment type="caution">
    <text evidence="11">The sequence shown here is derived from an EMBL/GenBank/DDBJ whole genome shotgun (WGS) entry which is preliminary data.</text>
</comment>
<dbReference type="Proteomes" id="UP000548673">
    <property type="component" value="Unassembled WGS sequence"/>
</dbReference>
<accession>A0A2S9UGD8</accession>
<evidence type="ECO:0000313" key="10">
    <source>
        <dbReference type="EMBL" id="KAB0877985.1"/>
    </source>
</evidence>
<keyword evidence="5" id="KW-0234">DNA repair</keyword>
<dbReference type="FunFam" id="1.10.340.30:FF:000009">
    <property type="entry name" value="DNA-3-methyladenine glycosylase I"/>
    <property type="match status" value="1"/>
</dbReference>